<feature type="transmembrane region" description="Helical" evidence="2">
    <location>
        <begin position="130"/>
        <end position="153"/>
    </location>
</feature>
<feature type="coiled-coil region" evidence="1">
    <location>
        <begin position="53"/>
        <end position="80"/>
    </location>
</feature>
<evidence type="ECO:0000256" key="2">
    <source>
        <dbReference type="SAM" id="Phobius"/>
    </source>
</evidence>
<keyword evidence="2" id="KW-0472">Membrane</keyword>
<proteinExistence type="predicted"/>
<protein>
    <submittedName>
        <fullName evidence="3">Uncharacterized protein</fullName>
    </submittedName>
</protein>
<evidence type="ECO:0000256" key="1">
    <source>
        <dbReference type="SAM" id="Coils"/>
    </source>
</evidence>
<sequence length="154" mass="17646">MNSLIKNFHRCKVRADNNKNKKGIIMANKNYLVRPESSPKAAPVRKKDVTEVLLEVNELAEKLLEQMAELNTKYKVLHKDGLPLRMEGRSRELFETLFARMKELPAQVDKAAAEGMEKTIKRLDDEITKVRNYCIIGTIVINVLFALLAFTLFV</sequence>
<accession>A0A5P8E5G8</accession>
<organism evidence="3 4">
    <name type="scientific">Pseudoprevotella muciniphila</name>
    <dbReference type="NCBI Taxonomy" id="2133944"/>
    <lineage>
        <taxon>Bacteria</taxon>
        <taxon>Pseudomonadati</taxon>
        <taxon>Bacteroidota</taxon>
        <taxon>Bacteroidia</taxon>
        <taxon>Bacteroidales</taxon>
        <taxon>Prevotellaceae</taxon>
        <taxon>Pseudoprevotella</taxon>
    </lineage>
</organism>
<keyword evidence="2" id="KW-1133">Transmembrane helix</keyword>
<dbReference type="KEGG" id="alq:C7Y71_003620"/>
<keyword evidence="1" id="KW-0175">Coiled coil</keyword>
<keyword evidence="2" id="KW-0812">Transmembrane</keyword>
<dbReference type="AlphaFoldDB" id="A0A5P8E5G8"/>
<reference evidence="3 4" key="1">
    <citation type="submission" date="2018-11" db="EMBL/GenBank/DDBJ databases">
        <authorList>
            <person name="Na S.W."/>
            <person name="Baik M."/>
        </authorList>
    </citation>
    <scope>NUCLEOTIDE SEQUENCE [LARGE SCALE GENOMIC DNA]</scope>
    <source>
        <strain evidence="3 4">E39</strain>
    </source>
</reference>
<dbReference type="EMBL" id="CP033459">
    <property type="protein sequence ID" value="QFQ12182.1"/>
    <property type="molecule type" value="Genomic_DNA"/>
</dbReference>
<evidence type="ECO:0000313" key="3">
    <source>
        <dbReference type="EMBL" id="QFQ12182.1"/>
    </source>
</evidence>
<name>A0A5P8E5G8_9BACT</name>
<keyword evidence="4" id="KW-1185">Reference proteome</keyword>
<evidence type="ECO:0000313" key="4">
    <source>
        <dbReference type="Proteomes" id="UP000249375"/>
    </source>
</evidence>
<gene>
    <name evidence="3" type="ORF">C7Y71_003620</name>
</gene>
<dbReference type="Proteomes" id="UP000249375">
    <property type="component" value="Chromosome"/>
</dbReference>